<evidence type="ECO:0000256" key="2">
    <source>
        <dbReference type="SAM" id="Phobius"/>
    </source>
</evidence>
<proteinExistence type="predicted"/>
<dbReference type="InterPro" id="IPR021730">
    <property type="entry name" value="YdbH"/>
</dbReference>
<gene>
    <name evidence="3" type="ORF">H8S47_16150</name>
</gene>
<keyword evidence="2" id="KW-0812">Transmembrane</keyword>
<evidence type="ECO:0000256" key="1">
    <source>
        <dbReference type="SAM" id="MobiDB-lite"/>
    </source>
</evidence>
<keyword evidence="2" id="KW-1133">Transmembrane helix</keyword>
<organism evidence="3 4">
    <name type="scientific">Sphingomonas albertensis</name>
    <dbReference type="NCBI Taxonomy" id="2762591"/>
    <lineage>
        <taxon>Bacteria</taxon>
        <taxon>Pseudomonadati</taxon>
        <taxon>Pseudomonadota</taxon>
        <taxon>Alphaproteobacteria</taxon>
        <taxon>Sphingomonadales</taxon>
        <taxon>Sphingomonadaceae</taxon>
        <taxon>Sphingomonas</taxon>
    </lineage>
</organism>
<keyword evidence="4" id="KW-1185">Reference proteome</keyword>
<dbReference type="Proteomes" id="UP000597613">
    <property type="component" value="Unassembled WGS sequence"/>
</dbReference>
<protein>
    <submittedName>
        <fullName evidence="3">YdbH domain-containing protein</fullName>
    </submittedName>
</protein>
<feature type="transmembrane region" description="Helical" evidence="2">
    <location>
        <begin position="32"/>
        <end position="50"/>
    </location>
</feature>
<dbReference type="Pfam" id="PF11739">
    <property type="entry name" value="YdbH-like"/>
    <property type="match status" value="1"/>
</dbReference>
<sequence length="1059" mass="108878">MQGPVAWRSRRLSEASDTGGNPRLRLPRKVRWLGGIALVLLAGLIVLWLARKPIAEGFIDRELAKAGVPARYEIANLALGGQRLTNVVLGDPAHPDLVADWVETRTGVGLSGPYLEGVRAGKVRLRGRLVDGKVSLGTIDKLLPASTGKPFSLPALDVAVADGRMRLETPQGVVGLKLAGSGKLDDGFRGTLAAISERLDVGGCAIDRLAATVKLRIDAAKPTITGPVRVSRLACGTTRADHIVADLDVGLSAALDRWQGKATLKTGAARAPGIALAGAGGTIDFTGSAAATSGKADIAADTVRTVDGRARRVSIEGAYRIGKQIAFDGRVRASGAAVAQARLASVGGLGSVAVGTPVAPLAVAMTQAIERAGRGFAADGEVSVRLADGRGSAVLSRLALASASGTRVALGGGSGVAFGWPNGGVRLDTTLALQGGGLPEARVSLVQAKPGAAIRGVARIAPYAAGGARLALTPVTFSATPGGATSITTQATLDGPIANGRVDGLAMPVAALWDGRGRLVVNTGCAPLAVQRLAISGLVLDPSRLTLCPVDGALVQVNGARISGGATIAAAKLGGRLGTTPITLATAGATVRLADRGFRIEGVQTRIGAPERVTRLDFGTITGRMMGQGVAGAFTDGSGQIANVPLLLGEAAGEWTLVGGALNLTGAMGVSDAAPTPRFKPLAARTVTLALVNGTITAAGTLFEPSTSTKVADVTLSHALGTGVGKADLNVRAIAFAKDRLQPDALTPLTFGVIADVNGSVSGEGHIAWNPQGVTSNGVFRTAGTDLAAAFGPVTGIATEIRFTDLLNLQSAPGQVATIRTLNPGIPVTDGTIRYQTLPGARVQVEGGSWPFAGGSLTLDPTLLDFSAPKERRMTFHIANMAADQFLQQFDFKNLDATGIFDGVLPMIFDESGGRIEGGDLRVRPGGGTLAYVGDLSQKDLGIWANIAFQALKSLRYQSLRVGMNGPLAGEMVTDVRFAGISQGEGAKANFIVRRLQKLPFVFNIRIKAPFRGLLDSAQSFYDPKRLIQRNLPALIQQQSAPPSPKPPTIQPTESSIVP</sequence>
<feature type="region of interest" description="Disordered" evidence="1">
    <location>
        <begin position="1038"/>
        <end position="1059"/>
    </location>
</feature>
<evidence type="ECO:0000313" key="4">
    <source>
        <dbReference type="Proteomes" id="UP000597613"/>
    </source>
</evidence>
<accession>A0ABR7ARW7</accession>
<reference evidence="3 4" key="1">
    <citation type="submission" date="2020-08" db="EMBL/GenBank/DDBJ databases">
        <title>Putative novel bacterial strains isolated from necrotic wheat leaf tissues caused by Xanthomonas translucens.</title>
        <authorList>
            <person name="Tambong J.T."/>
        </authorList>
    </citation>
    <scope>NUCLEOTIDE SEQUENCE [LARGE SCALE GENOMIC DNA]</scope>
    <source>
        <strain evidence="4">DOAB 1063</strain>
    </source>
</reference>
<name>A0ABR7ARW7_9SPHN</name>
<keyword evidence="2" id="KW-0472">Membrane</keyword>
<evidence type="ECO:0000313" key="3">
    <source>
        <dbReference type="EMBL" id="MBC3943209.1"/>
    </source>
</evidence>
<comment type="caution">
    <text evidence="3">The sequence shown here is derived from an EMBL/GenBank/DDBJ whole genome shotgun (WGS) entry which is preliminary data.</text>
</comment>
<dbReference type="EMBL" id="JACONT010000044">
    <property type="protein sequence ID" value="MBC3943209.1"/>
    <property type="molecule type" value="Genomic_DNA"/>
</dbReference>